<organism evidence="1">
    <name type="scientific">marine metagenome</name>
    <dbReference type="NCBI Taxonomy" id="408172"/>
    <lineage>
        <taxon>unclassified sequences</taxon>
        <taxon>metagenomes</taxon>
        <taxon>ecological metagenomes</taxon>
    </lineage>
</organism>
<accession>A0A382MJ55</accession>
<evidence type="ECO:0000313" key="1">
    <source>
        <dbReference type="EMBL" id="SVC48680.1"/>
    </source>
</evidence>
<feature type="non-terminal residue" evidence="1">
    <location>
        <position position="1"/>
    </location>
</feature>
<gene>
    <name evidence="1" type="ORF">METZ01_LOCUS301534</name>
</gene>
<reference evidence="1" key="1">
    <citation type="submission" date="2018-05" db="EMBL/GenBank/DDBJ databases">
        <authorList>
            <person name="Lanie J.A."/>
            <person name="Ng W.-L."/>
            <person name="Kazmierczak K.M."/>
            <person name="Andrzejewski T.M."/>
            <person name="Davidsen T.M."/>
            <person name="Wayne K.J."/>
            <person name="Tettelin H."/>
            <person name="Glass J.I."/>
            <person name="Rusch D."/>
            <person name="Podicherti R."/>
            <person name="Tsui H.-C.T."/>
            <person name="Winkler M.E."/>
        </authorList>
    </citation>
    <scope>NUCLEOTIDE SEQUENCE</scope>
</reference>
<protein>
    <submittedName>
        <fullName evidence="1">Uncharacterized protein</fullName>
    </submittedName>
</protein>
<dbReference type="AlphaFoldDB" id="A0A382MJ55"/>
<dbReference type="EMBL" id="UINC01093896">
    <property type="protein sequence ID" value="SVC48680.1"/>
    <property type="molecule type" value="Genomic_DNA"/>
</dbReference>
<name>A0A382MJ55_9ZZZZ</name>
<sequence>VDADFVVDTNIDGINNTVFDGTVEAAGIEELAVSVPHESQWSLEWQASDPNDLQGIPVLGDLSIEGAEPVDCPSPDRFAPTAEVGELVCSAPPPHVVKVILNNLESTVDADFVVDTNIDGINNTVFDGTVEAEQVDTVSIPIPEDADWSVSWAASDKRDLSDSVEGREPLFFVNTADCKEPPKPEIVGNVYGYVWVDWDKSGTRTGIEDGVEEHVAGAVATLTNTTDYLDED</sequence>
<feature type="non-terminal residue" evidence="1">
    <location>
        <position position="232"/>
    </location>
</feature>
<proteinExistence type="predicted"/>